<reference evidence="4" key="1">
    <citation type="journal article" date="2014" name="Int. J. Syst. Evol. Microbiol.">
        <title>Complete genome sequence of Corynebacterium casei LMG S-19264T (=DSM 44701T), isolated from a smear-ripened cheese.</title>
        <authorList>
            <consortium name="US DOE Joint Genome Institute (JGI-PGF)"/>
            <person name="Walter F."/>
            <person name="Albersmeier A."/>
            <person name="Kalinowski J."/>
            <person name="Ruckert C."/>
        </authorList>
    </citation>
    <scope>NUCLEOTIDE SEQUENCE</scope>
    <source>
        <strain evidence="4">JCM 4988</strain>
    </source>
</reference>
<gene>
    <name evidence="4" type="ORF">GCM10010387_58780</name>
</gene>
<name>A0A918QKM4_9ACTN</name>
<organism evidence="4 5">
    <name type="scientific">Streptomyces inusitatus</name>
    <dbReference type="NCBI Taxonomy" id="68221"/>
    <lineage>
        <taxon>Bacteria</taxon>
        <taxon>Bacillati</taxon>
        <taxon>Actinomycetota</taxon>
        <taxon>Actinomycetes</taxon>
        <taxon>Kitasatosporales</taxon>
        <taxon>Streptomycetaceae</taxon>
        <taxon>Streptomyces</taxon>
    </lineage>
</organism>
<dbReference type="AlphaFoldDB" id="A0A918QKM4"/>
<feature type="region of interest" description="Disordered" evidence="2">
    <location>
        <begin position="50"/>
        <end position="87"/>
    </location>
</feature>
<dbReference type="Pfam" id="PF01425">
    <property type="entry name" value="Amidase"/>
    <property type="match status" value="1"/>
</dbReference>
<dbReference type="PANTHER" id="PTHR11895">
    <property type="entry name" value="TRANSAMIDASE"/>
    <property type="match status" value="1"/>
</dbReference>
<accession>A0A918QKM4</accession>
<comment type="similarity">
    <text evidence="1">Belongs to the amidase family.</text>
</comment>
<dbReference type="GO" id="GO:0003824">
    <property type="term" value="F:catalytic activity"/>
    <property type="evidence" value="ECO:0007669"/>
    <property type="project" value="InterPro"/>
</dbReference>
<dbReference type="InterPro" id="IPR000120">
    <property type="entry name" value="Amidase"/>
</dbReference>
<proteinExistence type="inferred from homology"/>
<comment type="caution">
    <text evidence="4">The sequence shown here is derived from an EMBL/GenBank/DDBJ whole genome shotgun (WGS) entry which is preliminary data.</text>
</comment>
<reference evidence="4" key="2">
    <citation type="submission" date="2020-09" db="EMBL/GenBank/DDBJ databases">
        <authorList>
            <person name="Sun Q."/>
            <person name="Ohkuma M."/>
        </authorList>
    </citation>
    <scope>NUCLEOTIDE SEQUENCE</scope>
    <source>
        <strain evidence="4">JCM 4988</strain>
    </source>
</reference>
<evidence type="ECO:0000256" key="1">
    <source>
        <dbReference type="ARBA" id="ARBA00009199"/>
    </source>
</evidence>
<dbReference type="PANTHER" id="PTHR11895:SF7">
    <property type="entry name" value="GLUTAMYL-TRNA(GLN) AMIDOTRANSFERASE SUBUNIT A, MITOCHONDRIAL"/>
    <property type="match status" value="1"/>
</dbReference>
<dbReference type="Proteomes" id="UP000630936">
    <property type="component" value="Unassembled WGS sequence"/>
</dbReference>
<feature type="domain" description="Amidase" evidence="3">
    <location>
        <begin position="139"/>
        <end position="411"/>
    </location>
</feature>
<evidence type="ECO:0000313" key="4">
    <source>
        <dbReference type="EMBL" id="GGZ57119.1"/>
    </source>
</evidence>
<evidence type="ECO:0000259" key="3">
    <source>
        <dbReference type="Pfam" id="PF01425"/>
    </source>
</evidence>
<dbReference type="InterPro" id="IPR023631">
    <property type="entry name" value="Amidase_dom"/>
</dbReference>
<protein>
    <submittedName>
        <fullName evidence="4">Amidase</fullName>
    </submittedName>
</protein>
<evidence type="ECO:0000313" key="5">
    <source>
        <dbReference type="Proteomes" id="UP000630936"/>
    </source>
</evidence>
<dbReference type="SUPFAM" id="SSF75304">
    <property type="entry name" value="Amidase signature (AS) enzymes"/>
    <property type="match status" value="1"/>
</dbReference>
<sequence length="429" mass="43676">MVGGKRGYVPGMTAPLTELTARRLLSGFAAGDFTPVDAVRAALDRLDRIGSVRPEPGASPRPDASAALARAEASAARWERGEPRGLLDGVPVTVEESLSPYEGTGGTEAPSAALLREHGAVLVGRTPAREPGPPGSARTSAVALGAGPLSLGTDGGGAIRVAASFSGVFGLKPTYGRVPHFPAGPFGVLAHVGPTARDAADAALMLDVISGPDRIRQEAEGGVEDGVKGLRIAYSPSFGGQVAVDPSVASAVRGAVTALAGLGAYITEADPDMADPVDAFRTLWSASAARLAHRLGPGRRRSLDPALLETAAAGARISAVEYLAAEEARAGLERRMDLFHTSYDLLITPTVPVTAAGAAPGPRGRAGWPPFAYPFNMTRQPAASVPCGVDADGLPIGVQLIAARHADALVLRAAHALYEAGATAAPARS</sequence>
<feature type="compositionally biased region" description="Low complexity" evidence="2">
    <location>
        <begin position="58"/>
        <end position="76"/>
    </location>
</feature>
<evidence type="ECO:0000256" key="2">
    <source>
        <dbReference type="SAM" id="MobiDB-lite"/>
    </source>
</evidence>
<dbReference type="EMBL" id="BMWG01000026">
    <property type="protein sequence ID" value="GGZ57119.1"/>
    <property type="molecule type" value="Genomic_DNA"/>
</dbReference>
<dbReference type="Gene3D" id="3.90.1300.10">
    <property type="entry name" value="Amidase signature (AS) domain"/>
    <property type="match status" value="2"/>
</dbReference>
<keyword evidence="5" id="KW-1185">Reference proteome</keyword>
<dbReference type="InterPro" id="IPR036928">
    <property type="entry name" value="AS_sf"/>
</dbReference>